<keyword evidence="3" id="KW-1185">Reference proteome</keyword>
<dbReference type="EMBL" id="MU858079">
    <property type="protein sequence ID" value="KAK4215465.1"/>
    <property type="molecule type" value="Genomic_DNA"/>
</dbReference>
<dbReference type="AlphaFoldDB" id="A0AAN6YCR0"/>
<proteinExistence type="predicted"/>
<feature type="compositionally biased region" description="Low complexity" evidence="1">
    <location>
        <begin position="286"/>
        <end position="297"/>
    </location>
</feature>
<feature type="compositionally biased region" description="Basic and acidic residues" evidence="1">
    <location>
        <begin position="194"/>
        <end position="207"/>
    </location>
</feature>
<feature type="region of interest" description="Disordered" evidence="1">
    <location>
        <begin position="270"/>
        <end position="369"/>
    </location>
</feature>
<dbReference type="Proteomes" id="UP001301769">
    <property type="component" value="Unassembled WGS sequence"/>
</dbReference>
<name>A0AAN6YCR0_9PEZI</name>
<feature type="region of interest" description="Disordered" evidence="1">
    <location>
        <begin position="38"/>
        <end position="57"/>
    </location>
</feature>
<comment type="caution">
    <text evidence="2">The sequence shown here is derived from an EMBL/GenBank/DDBJ whole genome shotgun (WGS) entry which is preliminary data.</text>
</comment>
<feature type="region of interest" description="Disordered" evidence="1">
    <location>
        <begin position="118"/>
        <end position="210"/>
    </location>
</feature>
<feature type="compositionally biased region" description="Basic and acidic residues" evidence="1">
    <location>
        <begin position="352"/>
        <end position="369"/>
    </location>
</feature>
<gene>
    <name evidence="2" type="ORF">QBC37DRAFT_371917</name>
</gene>
<reference evidence="2" key="1">
    <citation type="journal article" date="2023" name="Mol. Phylogenet. Evol.">
        <title>Genome-scale phylogeny and comparative genomics of the fungal order Sordariales.</title>
        <authorList>
            <person name="Hensen N."/>
            <person name="Bonometti L."/>
            <person name="Westerberg I."/>
            <person name="Brannstrom I.O."/>
            <person name="Guillou S."/>
            <person name="Cros-Aarteil S."/>
            <person name="Calhoun S."/>
            <person name="Haridas S."/>
            <person name="Kuo A."/>
            <person name="Mondo S."/>
            <person name="Pangilinan J."/>
            <person name="Riley R."/>
            <person name="LaButti K."/>
            <person name="Andreopoulos B."/>
            <person name="Lipzen A."/>
            <person name="Chen C."/>
            <person name="Yan M."/>
            <person name="Daum C."/>
            <person name="Ng V."/>
            <person name="Clum A."/>
            <person name="Steindorff A."/>
            <person name="Ohm R.A."/>
            <person name="Martin F."/>
            <person name="Silar P."/>
            <person name="Natvig D.O."/>
            <person name="Lalanne C."/>
            <person name="Gautier V."/>
            <person name="Ament-Velasquez S.L."/>
            <person name="Kruys A."/>
            <person name="Hutchinson M.I."/>
            <person name="Powell A.J."/>
            <person name="Barry K."/>
            <person name="Miller A.N."/>
            <person name="Grigoriev I.V."/>
            <person name="Debuchy R."/>
            <person name="Gladieux P."/>
            <person name="Hiltunen Thoren M."/>
            <person name="Johannesson H."/>
        </authorList>
    </citation>
    <scope>NUCLEOTIDE SEQUENCE</scope>
    <source>
        <strain evidence="2">PSN293</strain>
    </source>
</reference>
<feature type="compositionally biased region" description="Basic and acidic residues" evidence="1">
    <location>
        <begin position="96"/>
        <end position="105"/>
    </location>
</feature>
<evidence type="ECO:0000313" key="2">
    <source>
        <dbReference type="EMBL" id="KAK4215465.1"/>
    </source>
</evidence>
<evidence type="ECO:0000256" key="1">
    <source>
        <dbReference type="SAM" id="MobiDB-lite"/>
    </source>
</evidence>
<feature type="compositionally biased region" description="Polar residues" evidence="1">
    <location>
        <begin position="47"/>
        <end position="56"/>
    </location>
</feature>
<accession>A0AAN6YCR0</accession>
<organism evidence="2 3">
    <name type="scientific">Rhypophila decipiens</name>
    <dbReference type="NCBI Taxonomy" id="261697"/>
    <lineage>
        <taxon>Eukaryota</taxon>
        <taxon>Fungi</taxon>
        <taxon>Dikarya</taxon>
        <taxon>Ascomycota</taxon>
        <taxon>Pezizomycotina</taxon>
        <taxon>Sordariomycetes</taxon>
        <taxon>Sordariomycetidae</taxon>
        <taxon>Sordariales</taxon>
        <taxon>Naviculisporaceae</taxon>
        <taxon>Rhypophila</taxon>
    </lineage>
</organism>
<evidence type="ECO:0000313" key="3">
    <source>
        <dbReference type="Proteomes" id="UP001301769"/>
    </source>
</evidence>
<feature type="compositionally biased region" description="Basic and acidic residues" evidence="1">
    <location>
        <begin position="270"/>
        <end position="284"/>
    </location>
</feature>
<feature type="compositionally biased region" description="Low complexity" evidence="1">
    <location>
        <begin position="339"/>
        <end position="350"/>
    </location>
</feature>
<protein>
    <submittedName>
        <fullName evidence="2">Uncharacterized protein</fullName>
    </submittedName>
</protein>
<feature type="region of interest" description="Disordered" evidence="1">
    <location>
        <begin position="67"/>
        <end position="105"/>
    </location>
</feature>
<reference evidence="2" key="2">
    <citation type="submission" date="2023-05" db="EMBL/GenBank/DDBJ databases">
        <authorList>
            <consortium name="Lawrence Berkeley National Laboratory"/>
            <person name="Steindorff A."/>
            <person name="Hensen N."/>
            <person name="Bonometti L."/>
            <person name="Westerberg I."/>
            <person name="Brannstrom I.O."/>
            <person name="Guillou S."/>
            <person name="Cros-Aarteil S."/>
            <person name="Calhoun S."/>
            <person name="Haridas S."/>
            <person name="Kuo A."/>
            <person name="Mondo S."/>
            <person name="Pangilinan J."/>
            <person name="Riley R."/>
            <person name="Labutti K."/>
            <person name="Andreopoulos B."/>
            <person name="Lipzen A."/>
            <person name="Chen C."/>
            <person name="Yanf M."/>
            <person name="Daum C."/>
            <person name="Ng V."/>
            <person name="Clum A."/>
            <person name="Ohm R."/>
            <person name="Martin F."/>
            <person name="Silar P."/>
            <person name="Natvig D."/>
            <person name="Lalanne C."/>
            <person name="Gautier V."/>
            <person name="Ament-Velasquez S.L."/>
            <person name="Kruys A."/>
            <person name="Hutchinson M.I."/>
            <person name="Powell A.J."/>
            <person name="Barry K."/>
            <person name="Miller A.N."/>
            <person name="Grigoriev I.V."/>
            <person name="Debuchy R."/>
            <person name="Gladieux P."/>
            <person name="Thoren M.H."/>
            <person name="Johannesson H."/>
        </authorList>
    </citation>
    <scope>NUCLEOTIDE SEQUENCE</scope>
    <source>
        <strain evidence="2">PSN293</strain>
    </source>
</reference>
<feature type="compositionally biased region" description="Basic residues" evidence="1">
    <location>
        <begin position="84"/>
        <end position="95"/>
    </location>
</feature>
<sequence>MNLLNWIAGAGHRRDRRVREERRHRRRRRDDAYEIHHHDEPRWPASHSDQYSYGHSTEQEPRIIFVSPGPEDLADRDSDDSYWQHRRHHRRRRNERVHYTAPERPHYAADIPENWYRRQYSPPLPDPEPEPENHHPRRYSYSNDHGTRSYRPPSPGPSSPRSTWSFKGPEADPPPIYDLETQRALEESYAQAGADRRCDRDRSRDRFSSSSAEIPIVDELDERLRRQQQREERRRQRDIIRRDSVDQERRHRIAELQAEIQARELQQELRNRGRELEGDRDRRRLPSSGGRSYRPPSVSDVNGLADRLEDVDLHRGRRSPSPLPPPYREREQFVGSLGGSSWIGSGSGRRSPSREGSTRDSSERGRETEGYYLRPRVRFSPAVNYEPDLFRRPRVYFRSAEPENLYGDGGWGSGGHW</sequence>